<dbReference type="Pfam" id="PF00072">
    <property type="entry name" value="Response_reg"/>
    <property type="match status" value="1"/>
</dbReference>
<dbReference type="SUPFAM" id="SSF55874">
    <property type="entry name" value="ATPase domain of HSP90 chaperone/DNA topoisomerase II/histidine kinase"/>
    <property type="match status" value="1"/>
</dbReference>
<evidence type="ECO:0000313" key="11">
    <source>
        <dbReference type="EMBL" id="MBE9116711.1"/>
    </source>
</evidence>
<feature type="domain" description="Histidine kinase" evidence="9">
    <location>
        <begin position="332"/>
        <end position="558"/>
    </location>
</feature>
<dbReference type="Gene3D" id="3.40.50.2300">
    <property type="match status" value="1"/>
</dbReference>
<dbReference type="RefSeq" id="WP_194029797.1">
    <property type="nucleotide sequence ID" value="NZ_JADEWZ010000016.1"/>
</dbReference>
<dbReference type="Pfam" id="PF02518">
    <property type="entry name" value="HATPase_c"/>
    <property type="match status" value="1"/>
</dbReference>
<comment type="caution">
    <text evidence="11">The sequence shown here is derived from an EMBL/GenBank/DDBJ whole genome shotgun (WGS) entry which is preliminary data.</text>
</comment>
<dbReference type="SMART" id="SM00448">
    <property type="entry name" value="REC"/>
    <property type="match status" value="1"/>
</dbReference>
<evidence type="ECO:0000259" key="10">
    <source>
        <dbReference type="PROSITE" id="PS50110"/>
    </source>
</evidence>
<dbReference type="Gene3D" id="3.30.565.10">
    <property type="entry name" value="Histidine kinase-like ATPase, C-terminal domain"/>
    <property type="match status" value="1"/>
</dbReference>
<proteinExistence type="predicted"/>
<protein>
    <recommendedName>
        <fullName evidence="2">histidine kinase</fullName>
        <ecNumber evidence="2">2.7.13.3</ecNumber>
    </recommendedName>
</protein>
<keyword evidence="6" id="KW-0902">Two-component regulatory system</keyword>
<evidence type="ECO:0000256" key="2">
    <source>
        <dbReference type="ARBA" id="ARBA00012438"/>
    </source>
</evidence>
<dbReference type="CDD" id="cd16922">
    <property type="entry name" value="HATPase_EvgS-ArcB-TorS-like"/>
    <property type="match status" value="1"/>
</dbReference>
<dbReference type="SMART" id="SM00388">
    <property type="entry name" value="HisKA"/>
    <property type="match status" value="1"/>
</dbReference>
<comment type="caution">
    <text evidence="7">Lacks conserved residue(s) required for the propagation of feature annotation.</text>
</comment>
<keyword evidence="12" id="KW-1185">Reference proteome</keyword>
<dbReference type="PRINTS" id="PR00344">
    <property type="entry name" value="BCTRLSENSOR"/>
</dbReference>
<evidence type="ECO:0000256" key="4">
    <source>
        <dbReference type="ARBA" id="ARBA00022679"/>
    </source>
</evidence>
<dbReference type="PANTHER" id="PTHR43047:SF63">
    <property type="entry name" value="HISTIDINE KINASE"/>
    <property type="match status" value="1"/>
</dbReference>
<dbReference type="Pfam" id="PF00512">
    <property type="entry name" value="HisKA"/>
    <property type="match status" value="1"/>
</dbReference>
<dbReference type="CDD" id="cd00082">
    <property type="entry name" value="HisKA"/>
    <property type="match status" value="1"/>
</dbReference>
<dbReference type="InterPro" id="IPR003594">
    <property type="entry name" value="HATPase_dom"/>
</dbReference>
<dbReference type="PROSITE" id="PS50109">
    <property type="entry name" value="HIS_KIN"/>
    <property type="match status" value="1"/>
</dbReference>
<keyword evidence="3" id="KW-0597">Phosphoprotein</keyword>
<evidence type="ECO:0000256" key="6">
    <source>
        <dbReference type="ARBA" id="ARBA00023012"/>
    </source>
</evidence>
<dbReference type="InterPro" id="IPR036097">
    <property type="entry name" value="HisK_dim/P_sf"/>
</dbReference>
<evidence type="ECO:0000256" key="8">
    <source>
        <dbReference type="SAM" id="MobiDB-lite"/>
    </source>
</evidence>
<dbReference type="InterPro" id="IPR003661">
    <property type="entry name" value="HisK_dim/P_dom"/>
</dbReference>
<comment type="catalytic activity">
    <reaction evidence="1">
        <text>ATP + protein L-histidine = ADP + protein N-phospho-L-histidine.</text>
        <dbReference type="EC" id="2.7.13.3"/>
    </reaction>
</comment>
<dbReference type="InterPro" id="IPR001789">
    <property type="entry name" value="Sig_transdc_resp-reg_receiver"/>
</dbReference>
<feature type="region of interest" description="Disordered" evidence="8">
    <location>
        <begin position="957"/>
        <end position="977"/>
    </location>
</feature>
<evidence type="ECO:0000256" key="7">
    <source>
        <dbReference type="PROSITE-ProRule" id="PRU00169"/>
    </source>
</evidence>
<organism evidence="11 12">
    <name type="scientific">Lusitaniella coriacea LEGE 07157</name>
    <dbReference type="NCBI Taxonomy" id="945747"/>
    <lineage>
        <taxon>Bacteria</taxon>
        <taxon>Bacillati</taxon>
        <taxon>Cyanobacteriota</taxon>
        <taxon>Cyanophyceae</taxon>
        <taxon>Spirulinales</taxon>
        <taxon>Lusitaniellaceae</taxon>
        <taxon>Lusitaniella</taxon>
    </lineage>
</organism>
<keyword evidence="4" id="KW-0808">Transferase</keyword>
<dbReference type="PANTHER" id="PTHR43047">
    <property type="entry name" value="TWO-COMPONENT HISTIDINE PROTEIN KINASE"/>
    <property type="match status" value="1"/>
</dbReference>
<dbReference type="GO" id="GO:0005886">
    <property type="term" value="C:plasma membrane"/>
    <property type="evidence" value="ECO:0007669"/>
    <property type="project" value="TreeGrafter"/>
</dbReference>
<keyword evidence="5 11" id="KW-0418">Kinase</keyword>
<dbReference type="InterPro" id="IPR011006">
    <property type="entry name" value="CheY-like_superfamily"/>
</dbReference>
<reference evidence="11" key="1">
    <citation type="submission" date="2020-10" db="EMBL/GenBank/DDBJ databases">
        <authorList>
            <person name="Castelo-Branco R."/>
            <person name="Eusebio N."/>
            <person name="Adriana R."/>
            <person name="Vieira A."/>
            <person name="Brugerolle De Fraissinette N."/>
            <person name="Rezende De Castro R."/>
            <person name="Schneider M.P."/>
            <person name="Vasconcelos V."/>
            <person name="Leao P.N."/>
        </authorList>
    </citation>
    <scope>NUCLEOTIDE SEQUENCE</scope>
    <source>
        <strain evidence="11">LEGE 07157</strain>
    </source>
</reference>
<gene>
    <name evidence="11" type="ORF">IQ249_12450</name>
</gene>
<dbReference type="EMBL" id="JADEWZ010000016">
    <property type="protein sequence ID" value="MBE9116711.1"/>
    <property type="molecule type" value="Genomic_DNA"/>
</dbReference>
<evidence type="ECO:0000259" key="9">
    <source>
        <dbReference type="PROSITE" id="PS50109"/>
    </source>
</evidence>
<dbReference type="SUPFAM" id="SSF52172">
    <property type="entry name" value="CheY-like"/>
    <property type="match status" value="1"/>
</dbReference>
<dbReference type="InterPro" id="IPR004358">
    <property type="entry name" value="Sig_transdc_His_kin-like_C"/>
</dbReference>
<dbReference type="AlphaFoldDB" id="A0A8J7DZQ9"/>
<name>A0A8J7DZQ9_9CYAN</name>
<dbReference type="GO" id="GO:0009927">
    <property type="term" value="F:histidine phosphotransfer kinase activity"/>
    <property type="evidence" value="ECO:0007669"/>
    <property type="project" value="TreeGrafter"/>
</dbReference>
<dbReference type="InterPro" id="IPR036890">
    <property type="entry name" value="HATPase_C_sf"/>
</dbReference>
<evidence type="ECO:0000313" key="12">
    <source>
        <dbReference type="Proteomes" id="UP000654482"/>
    </source>
</evidence>
<sequence>MSTSVFSLQQFVQTVPICAPTATLDSLKSIFLSGQNDAIVVVSEHQAPLGILKLKAMMPHLLRCLPVYSGLGGPSYNPDCEIDPLDLRSLIEPVAILPSQMNVRDFFPYLQAGRLGAQAAQTCALVDPEGKFIGLLDSLQLLQSQFSRDRDFENIHLPFASSISWSALLQLLDKLPIPLMLQTDRGEVRHQNLIWRKEIGEEGQTTSPEHWSGSHFVSAWCNLVQDEEDRSDRSSIFSQTEGFEGETFNAQTAIGKSGATYGTIWQFVKFPLNLSGDWGSGLGIDEIAHFQSPLWLILATDITEQHQLCKELAAKNADLVQLNRLKDEFLACISHELKTPLTAVLGLSSLLKDRKLGELTQRQARYAQLIHQSGQQLMSVVNDLLDLTRIEAGQLKLTFDLVRVRAVCDRAYQQAIAQQSAKDERHKTLPVRFTLEIEPGLETIVADELRLRQMLLHLLDNALKFTPAGGKMGLKVSRWEGWIEFTVWDTGIGIPEASQHLIFQKFQQLESPLTRQFEGTGLGLVLTQRLARAHGGEISFISKVNRGSQFTLLLPPSPPDWDAMGIEGEGEDLPLSSPIALPDTSFAAWNHLVLIVEAVPRSIERLNDRLQQLGYRVAIARSGTEALEKARQLKPRAIFLNPLLPLLSGWDVLTLLKADEKTQSIPTIVMATWAEKERAKLNQADGFLSLPIEKPALQEALYNLGERFAQNPRKLTLLHLNPEGHHVNAGENAIFSTHLDAALNSSSSSLNYRIVATDDLEQADTLSRVWQPNVLLIDAASLIDPLSYLKDLKTHKHLACLPIVTLDPAIAESANQIGGLAVFPCLVPINRHQIAPLLQAIQIAANMSSQPHILAIGDCELETPEENGTQENSHDLERQGNSGEPELLKAFVQYLQTAGLKSHLTHSWSEVQHKIQHHGVNLLCIYLGRHSSPHLNPTLLQELQKLAQLPMKPPILIIDRRDPPDPDSPTPKEASNPETQLLSLFKEVSTKVLRGHSYSCTDLLEYIHQILSGQVELEQYNH</sequence>
<evidence type="ECO:0000256" key="3">
    <source>
        <dbReference type="ARBA" id="ARBA00022553"/>
    </source>
</evidence>
<evidence type="ECO:0000256" key="5">
    <source>
        <dbReference type="ARBA" id="ARBA00022777"/>
    </source>
</evidence>
<dbReference type="SUPFAM" id="SSF47384">
    <property type="entry name" value="Homodimeric domain of signal transducing histidine kinase"/>
    <property type="match status" value="1"/>
</dbReference>
<dbReference type="PROSITE" id="PS50110">
    <property type="entry name" value="RESPONSE_REGULATORY"/>
    <property type="match status" value="1"/>
</dbReference>
<dbReference type="EC" id="2.7.13.3" evidence="2"/>
<accession>A0A8J7DZQ9</accession>
<dbReference type="SMART" id="SM00387">
    <property type="entry name" value="HATPase_c"/>
    <property type="match status" value="1"/>
</dbReference>
<dbReference type="Gene3D" id="1.10.287.130">
    <property type="match status" value="1"/>
</dbReference>
<evidence type="ECO:0000256" key="1">
    <source>
        <dbReference type="ARBA" id="ARBA00000085"/>
    </source>
</evidence>
<feature type="domain" description="Response regulatory" evidence="10">
    <location>
        <begin position="592"/>
        <end position="705"/>
    </location>
</feature>
<dbReference type="Proteomes" id="UP000654482">
    <property type="component" value="Unassembled WGS sequence"/>
</dbReference>
<dbReference type="InterPro" id="IPR005467">
    <property type="entry name" value="His_kinase_dom"/>
</dbReference>
<dbReference type="GO" id="GO:0000155">
    <property type="term" value="F:phosphorelay sensor kinase activity"/>
    <property type="evidence" value="ECO:0007669"/>
    <property type="project" value="InterPro"/>
</dbReference>